<dbReference type="InterPro" id="IPR039069">
    <property type="entry name" value="CE7"/>
</dbReference>
<feature type="domain" description="Acetyl xylan esterase" evidence="1">
    <location>
        <begin position="2"/>
        <end position="317"/>
    </location>
</feature>
<dbReference type="Pfam" id="PF05448">
    <property type="entry name" value="AXE1"/>
    <property type="match status" value="1"/>
</dbReference>
<accession>A0ABU7S8R1</accession>
<dbReference type="Gene3D" id="3.40.50.1820">
    <property type="entry name" value="alpha/beta hydrolase"/>
    <property type="match status" value="1"/>
</dbReference>
<evidence type="ECO:0000313" key="2">
    <source>
        <dbReference type="EMBL" id="MEE6306338.1"/>
    </source>
</evidence>
<dbReference type="PANTHER" id="PTHR40111:SF1">
    <property type="entry name" value="CEPHALOSPORIN-C DEACETYLASE"/>
    <property type="match status" value="1"/>
</dbReference>
<dbReference type="PANTHER" id="PTHR40111">
    <property type="entry name" value="CEPHALOSPORIN-C DEACETYLASE"/>
    <property type="match status" value="1"/>
</dbReference>
<proteinExistence type="predicted"/>
<dbReference type="EMBL" id="JAZGQL010000004">
    <property type="protein sequence ID" value="MEE6306338.1"/>
    <property type="molecule type" value="Genomic_DNA"/>
</dbReference>
<keyword evidence="3" id="KW-1185">Reference proteome</keyword>
<dbReference type="InterPro" id="IPR029058">
    <property type="entry name" value="AB_hydrolase_fold"/>
</dbReference>
<reference evidence="2 3" key="1">
    <citation type="submission" date="2024-01" db="EMBL/GenBank/DDBJ databases">
        <title>Genome insights into Plantactinospora veratri sp. nov.</title>
        <authorList>
            <person name="Wang L."/>
        </authorList>
    </citation>
    <scope>NUCLEOTIDE SEQUENCE [LARGE SCALE GENOMIC DNA]</scope>
    <source>
        <strain evidence="2 3">NEAU-FHS4</strain>
    </source>
</reference>
<dbReference type="RefSeq" id="WP_331206686.1">
    <property type="nucleotide sequence ID" value="NZ_JAZGQL010000004.1"/>
</dbReference>
<name>A0ABU7S8R1_9ACTN</name>
<comment type="caution">
    <text evidence="2">The sequence shown here is derived from an EMBL/GenBank/DDBJ whole genome shotgun (WGS) entry which is preliminary data.</text>
</comment>
<protein>
    <submittedName>
        <fullName evidence="2">Acetylxylan esterase</fullName>
    </submittedName>
</protein>
<sequence>MLVDWPLDRLRDYLPKREEASDFDAFWADTLAQARDAGSPARFEPYDAGLSTVEVFDVTFSGFAGQPVRGWFLLPRHSTGRLPCVVDYLGYGGGRGLPHEWLAWSAAGYAHLVMDTRGQGSAGHLVGDTPDPDPVGLPQTPGFLTRGLTDPSSYYYRRVFTDAVRAVETVRAHPRVDPERVAVGGTSQGGGISIAVAGLVDGLAAVLPNVPFLCHFRRATEITDATPYHELVTYLRTHRGDVEQAFHTLSYFDGVNFASRASAPALFSVALMDAVCPPSTVYAAFNHYAGEEKEITVWPYNGHEGGAGFQFPRQAALLRRLFGDRG</sequence>
<evidence type="ECO:0000259" key="1">
    <source>
        <dbReference type="Pfam" id="PF05448"/>
    </source>
</evidence>
<evidence type="ECO:0000313" key="3">
    <source>
        <dbReference type="Proteomes" id="UP001339911"/>
    </source>
</evidence>
<dbReference type="InterPro" id="IPR008391">
    <property type="entry name" value="AXE1_dom"/>
</dbReference>
<organism evidence="2 3">
    <name type="scientific">Plantactinospora veratri</name>
    <dbReference type="NCBI Taxonomy" id="1436122"/>
    <lineage>
        <taxon>Bacteria</taxon>
        <taxon>Bacillati</taxon>
        <taxon>Actinomycetota</taxon>
        <taxon>Actinomycetes</taxon>
        <taxon>Micromonosporales</taxon>
        <taxon>Micromonosporaceae</taxon>
        <taxon>Plantactinospora</taxon>
    </lineage>
</organism>
<dbReference type="Proteomes" id="UP001339911">
    <property type="component" value="Unassembled WGS sequence"/>
</dbReference>
<gene>
    <name evidence="2" type="ORF">V1634_05765</name>
</gene>
<dbReference type="SUPFAM" id="SSF53474">
    <property type="entry name" value="alpha/beta-Hydrolases"/>
    <property type="match status" value="1"/>
</dbReference>